<evidence type="ECO:0000259" key="1">
    <source>
        <dbReference type="PROSITE" id="PS50878"/>
    </source>
</evidence>
<dbReference type="PANTHER" id="PTHR33116:SF84">
    <property type="entry name" value="RNA-DIRECTED DNA POLYMERASE"/>
    <property type="match status" value="1"/>
</dbReference>
<organism evidence="2 3">
    <name type="scientific">Rhododendron griersonianum</name>
    <dbReference type="NCBI Taxonomy" id="479676"/>
    <lineage>
        <taxon>Eukaryota</taxon>
        <taxon>Viridiplantae</taxon>
        <taxon>Streptophyta</taxon>
        <taxon>Embryophyta</taxon>
        <taxon>Tracheophyta</taxon>
        <taxon>Spermatophyta</taxon>
        <taxon>Magnoliopsida</taxon>
        <taxon>eudicotyledons</taxon>
        <taxon>Gunneridae</taxon>
        <taxon>Pentapetalae</taxon>
        <taxon>asterids</taxon>
        <taxon>Ericales</taxon>
        <taxon>Ericaceae</taxon>
        <taxon>Ericoideae</taxon>
        <taxon>Rhodoreae</taxon>
        <taxon>Rhododendron</taxon>
    </lineage>
</organism>
<accession>A0AAV6JRB0</accession>
<dbReference type="Proteomes" id="UP000823749">
    <property type="component" value="Chromosome 6"/>
</dbReference>
<dbReference type="Pfam" id="PF00078">
    <property type="entry name" value="RVT_1"/>
    <property type="match status" value="1"/>
</dbReference>
<evidence type="ECO:0000313" key="2">
    <source>
        <dbReference type="EMBL" id="KAG5542725.1"/>
    </source>
</evidence>
<sequence length="631" mass="71538">MQLPSPELPESLDALNTNFPHLFFRLPQLNPQSVLNSINKILSIHDDNGVRLDDPEDVKQEVVSFYKRLLGTSFPNRIEATDVLNDLDVTKEIKSAMFSIGGDKAPGPDGYNAAFFQKNWGVVGPDVVLAIQSFFVTGGMPKGWNATVLTLVPKVAVPISMKEYRPIACCNVLYKCITKVLAKRMQGILPLIINHGQSAFLKGRSIADNILLMQELVKNYHRDEGPPRCAIKIDLMKAYDSVSWVFLSEMMVAMQFPIQFIQWVMYCVPTAWFSVSLNGNLEGFFKGARGLRQGDPISPYLFLIFMEGFYSILHSKANTPSFIYHPKCKELQIHHLSFADDLFVLCGADQGSLTIVKDALDEFHSFSGLSPNLQKSAIFYSGVSNDLQEVLEAILPIPHGYLPVRYLGVPLITSRLSYSDCMQLKDKIIQRINSWTTKLLSFGVRSELISSVLWSMQVFWCSIFILPKKLLKEIESVLKAFLWTGVQLKQTGAKIKWEWACTPKDEGGLGFKPLTVWNKATMIRHLWALSKKSDSLWVKWVHVYIVKRKCLWQMRLPHDSSWTIRKLFKLREEVQPLIKYVIGNGNTTFLWLDHWHAVGPLYNLFGEDIVCNVGSSLLAKVSSIIQNGDWH</sequence>
<dbReference type="SUPFAM" id="SSF56672">
    <property type="entry name" value="DNA/RNA polymerases"/>
    <property type="match status" value="1"/>
</dbReference>
<gene>
    <name evidence="2" type="ORF">RHGRI_015741</name>
</gene>
<comment type="caution">
    <text evidence="2">The sequence shown here is derived from an EMBL/GenBank/DDBJ whole genome shotgun (WGS) entry which is preliminary data.</text>
</comment>
<dbReference type="PANTHER" id="PTHR33116">
    <property type="entry name" value="REVERSE TRANSCRIPTASE ZINC-BINDING DOMAIN-CONTAINING PROTEIN-RELATED-RELATED"/>
    <property type="match status" value="1"/>
</dbReference>
<dbReference type="EMBL" id="JACTNZ010000006">
    <property type="protein sequence ID" value="KAG5542725.1"/>
    <property type="molecule type" value="Genomic_DNA"/>
</dbReference>
<protein>
    <recommendedName>
        <fullName evidence="1">Reverse transcriptase domain-containing protein</fullName>
    </recommendedName>
</protein>
<dbReference type="CDD" id="cd01650">
    <property type="entry name" value="RT_nLTR_like"/>
    <property type="match status" value="1"/>
</dbReference>
<dbReference type="InterPro" id="IPR043502">
    <property type="entry name" value="DNA/RNA_pol_sf"/>
</dbReference>
<keyword evidence="3" id="KW-1185">Reference proteome</keyword>
<reference evidence="2 3" key="1">
    <citation type="submission" date="2020-08" db="EMBL/GenBank/DDBJ databases">
        <title>Plant Genome Project.</title>
        <authorList>
            <person name="Zhang R.-G."/>
        </authorList>
    </citation>
    <scope>NUCLEOTIDE SEQUENCE [LARGE SCALE GENOMIC DNA]</scope>
    <source>
        <strain evidence="2">WSP0</strain>
        <tissue evidence="2">Leaf</tissue>
    </source>
</reference>
<feature type="domain" description="Reverse transcriptase" evidence="1">
    <location>
        <begin position="133"/>
        <end position="411"/>
    </location>
</feature>
<evidence type="ECO:0000313" key="3">
    <source>
        <dbReference type="Proteomes" id="UP000823749"/>
    </source>
</evidence>
<proteinExistence type="predicted"/>
<dbReference type="InterPro" id="IPR000477">
    <property type="entry name" value="RT_dom"/>
</dbReference>
<name>A0AAV6JRB0_9ERIC</name>
<dbReference type="AlphaFoldDB" id="A0AAV6JRB0"/>
<dbReference type="PROSITE" id="PS50878">
    <property type="entry name" value="RT_POL"/>
    <property type="match status" value="1"/>
</dbReference>